<dbReference type="KEGG" id="trg:TRUGW13939_08037"/>
<dbReference type="GeneID" id="55995526"/>
<reference evidence="3" key="1">
    <citation type="submission" date="2020-06" db="EMBL/GenBank/DDBJ databases">
        <title>A chromosome-scale genome assembly of Talaromyces rugulosus W13939.</title>
        <authorList>
            <person name="Wang B."/>
            <person name="Guo L."/>
            <person name="Ye K."/>
            <person name="Wang L."/>
        </authorList>
    </citation>
    <scope>NUCLEOTIDE SEQUENCE [LARGE SCALE GENOMIC DNA]</scope>
    <source>
        <strain evidence="3">W13939</strain>
    </source>
</reference>
<sequence length="359" mass="40453">MRDPDFILGLLRCAFKKGPSQNLDDHDKQLAQVGNDAQVRGSAAEPGPEPEPKGPKLPFQNTPLCVLCDKTVQKLRLRADHLVVQWTCEQIYNTDAGSPHAMLVSIIGQLFRQYDFDTSYIMKLFVDAKRERPCSIKTLTRLLQALIDELPTTKTVVVIIEGAALLDTKEFENFKGATLQTMRYLLEEVHNATTKAIISTIFNTPTKFKVLVASAPAPSWNAMFKPEEIVHLEAPAPPPSGLGQLDISEAVEDDDEKLDIWNPRAYMDSLKRESRWFPKEGPAPPPSGLGELDISEAVEDGYEKLDIWNPRAYLDGPNRGSMWSPKNAIDIFVDQYRMFPYPWSRVLLRYGLQDPPFLL</sequence>
<feature type="region of interest" description="Disordered" evidence="1">
    <location>
        <begin position="19"/>
        <end position="57"/>
    </location>
</feature>
<protein>
    <submittedName>
        <fullName evidence="2">Uncharacterized protein</fullName>
    </submittedName>
</protein>
<evidence type="ECO:0000256" key="1">
    <source>
        <dbReference type="SAM" id="MobiDB-lite"/>
    </source>
</evidence>
<evidence type="ECO:0000313" key="3">
    <source>
        <dbReference type="Proteomes" id="UP000509510"/>
    </source>
</evidence>
<evidence type="ECO:0000313" key="2">
    <source>
        <dbReference type="EMBL" id="QKX60891.1"/>
    </source>
</evidence>
<dbReference type="OrthoDB" id="5419927at2759"/>
<keyword evidence="3" id="KW-1185">Reference proteome</keyword>
<dbReference type="AlphaFoldDB" id="A0A7H8R5D4"/>
<name>A0A7H8R5D4_TALRU</name>
<dbReference type="Proteomes" id="UP000509510">
    <property type="component" value="Chromosome IV"/>
</dbReference>
<organism evidence="2 3">
    <name type="scientific">Talaromyces rugulosus</name>
    <name type="common">Penicillium rugulosum</name>
    <dbReference type="NCBI Taxonomy" id="121627"/>
    <lineage>
        <taxon>Eukaryota</taxon>
        <taxon>Fungi</taxon>
        <taxon>Dikarya</taxon>
        <taxon>Ascomycota</taxon>
        <taxon>Pezizomycotina</taxon>
        <taxon>Eurotiomycetes</taxon>
        <taxon>Eurotiomycetidae</taxon>
        <taxon>Eurotiales</taxon>
        <taxon>Trichocomaceae</taxon>
        <taxon>Talaromyces</taxon>
        <taxon>Talaromyces sect. Islandici</taxon>
    </lineage>
</organism>
<accession>A0A7H8R5D4</accession>
<proteinExistence type="predicted"/>
<gene>
    <name evidence="2" type="ORF">TRUGW13939_08037</name>
</gene>
<dbReference type="RefSeq" id="XP_035347066.1">
    <property type="nucleotide sequence ID" value="XM_035491173.1"/>
</dbReference>
<dbReference type="EMBL" id="CP055901">
    <property type="protein sequence ID" value="QKX60891.1"/>
    <property type="molecule type" value="Genomic_DNA"/>
</dbReference>